<dbReference type="Proteomes" id="UP000613743">
    <property type="component" value="Unassembled WGS sequence"/>
</dbReference>
<reference evidence="2" key="2">
    <citation type="submission" date="2020-09" db="EMBL/GenBank/DDBJ databases">
        <authorList>
            <person name="Sun Q."/>
            <person name="Ohkuma M."/>
        </authorList>
    </citation>
    <scope>NUCLEOTIDE SEQUENCE</scope>
    <source>
        <strain evidence="2">JCM 30804</strain>
    </source>
</reference>
<evidence type="ECO:0000313" key="2">
    <source>
        <dbReference type="EMBL" id="GGI86746.1"/>
    </source>
</evidence>
<reference evidence="2" key="1">
    <citation type="journal article" date="2014" name="Int. J. Syst. Evol. Microbiol.">
        <title>Complete genome sequence of Corynebacterium casei LMG S-19264T (=DSM 44701T), isolated from a smear-ripened cheese.</title>
        <authorList>
            <consortium name="US DOE Joint Genome Institute (JGI-PGF)"/>
            <person name="Walter F."/>
            <person name="Albersmeier A."/>
            <person name="Kalinowski J."/>
            <person name="Ruckert C."/>
        </authorList>
    </citation>
    <scope>NUCLEOTIDE SEQUENCE</scope>
    <source>
        <strain evidence="2">JCM 30804</strain>
    </source>
</reference>
<dbReference type="RefSeq" id="WP_229779862.1">
    <property type="nucleotide sequence ID" value="NZ_BMPZ01000007.1"/>
</dbReference>
<dbReference type="EMBL" id="BMPZ01000007">
    <property type="protein sequence ID" value="GGI86746.1"/>
    <property type="molecule type" value="Genomic_DNA"/>
</dbReference>
<name>A0A917JU66_9GAMM</name>
<evidence type="ECO:0008006" key="4">
    <source>
        <dbReference type="Google" id="ProtNLM"/>
    </source>
</evidence>
<sequence>MKFYSLLFLALVPTFGWANTNELQNPIETGIDLTQKKLKPIIAATTPFTAEYNVDYGSIGLGKAKYDFPAPEGNTYTFKFKSSLSFLLLSDKRKVVSEFTIEDNKLTPFRFLHHRKGTGPDYREQAAFIRSENIVHTRYKDEKAKIEYDNDLLDPLMTQLQIRIDLQNNRKELTYKMVEENQVENYKFKILGQEVMKLESGSYDTIKLEVVRKSKKRHTYFWMAPDLGYLPIRLSHFEKGDKQLDMTLRSYKFLALEQQTALAK</sequence>
<protein>
    <recommendedName>
        <fullName evidence="4">DUF3108 domain-containing protein</fullName>
    </recommendedName>
</protein>
<proteinExistence type="predicted"/>
<dbReference type="InterPro" id="IPR021457">
    <property type="entry name" value="DUF3108"/>
</dbReference>
<keyword evidence="3" id="KW-1185">Reference proteome</keyword>
<accession>A0A917JU66</accession>
<evidence type="ECO:0000256" key="1">
    <source>
        <dbReference type="SAM" id="SignalP"/>
    </source>
</evidence>
<organism evidence="2 3">
    <name type="scientific">Shewanella gelidii</name>
    <dbReference type="NCBI Taxonomy" id="1642821"/>
    <lineage>
        <taxon>Bacteria</taxon>
        <taxon>Pseudomonadati</taxon>
        <taxon>Pseudomonadota</taxon>
        <taxon>Gammaproteobacteria</taxon>
        <taxon>Alteromonadales</taxon>
        <taxon>Shewanellaceae</taxon>
        <taxon>Shewanella</taxon>
    </lineage>
</organism>
<gene>
    <name evidence="2" type="ORF">GCM10009332_25100</name>
</gene>
<feature type="signal peptide" evidence="1">
    <location>
        <begin position="1"/>
        <end position="18"/>
    </location>
</feature>
<dbReference type="Pfam" id="PF11306">
    <property type="entry name" value="DUF3108"/>
    <property type="match status" value="1"/>
</dbReference>
<comment type="caution">
    <text evidence="2">The sequence shown here is derived from an EMBL/GenBank/DDBJ whole genome shotgun (WGS) entry which is preliminary data.</text>
</comment>
<keyword evidence="1" id="KW-0732">Signal</keyword>
<dbReference type="AlphaFoldDB" id="A0A917JU66"/>
<feature type="chain" id="PRO_5038116950" description="DUF3108 domain-containing protein" evidence="1">
    <location>
        <begin position="19"/>
        <end position="264"/>
    </location>
</feature>
<evidence type="ECO:0000313" key="3">
    <source>
        <dbReference type="Proteomes" id="UP000613743"/>
    </source>
</evidence>